<comment type="caution">
    <text evidence="1">The sequence shown here is derived from an EMBL/GenBank/DDBJ whole genome shotgun (WGS) entry which is preliminary data.</text>
</comment>
<dbReference type="RefSeq" id="WP_255061196.1">
    <property type="nucleotide sequence ID" value="NZ_JANDBD010000006.1"/>
</dbReference>
<evidence type="ECO:0000313" key="2">
    <source>
        <dbReference type="Proteomes" id="UP001651690"/>
    </source>
</evidence>
<keyword evidence="2" id="KW-1185">Reference proteome</keyword>
<reference evidence="1 2" key="1">
    <citation type="submission" date="2022-06" db="EMBL/GenBank/DDBJ databases">
        <title>Mycolicibacterium sp. CAU 1645 isolated from seawater.</title>
        <authorList>
            <person name="Kim W."/>
        </authorList>
    </citation>
    <scope>NUCLEOTIDE SEQUENCE [LARGE SCALE GENOMIC DNA]</scope>
    <source>
        <strain evidence="1 2">CAU 1645</strain>
    </source>
</reference>
<evidence type="ECO:0000313" key="1">
    <source>
        <dbReference type="EMBL" id="MCP9273891.1"/>
    </source>
</evidence>
<dbReference type="PANTHER" id="PTHR36974:SF1">
    <property type="entry name" value="DOXX FAMILY MEMBRANE PROTEIN"/>
    <property type="match status" value="1"/>
</dbReference>
<gene>
    <name evidence="1" type="ORF">NM203_17005</name>
</gene>
<name>A0ABT1M453_9MYCO</name>
<dbReference type="EMBL" id="JANDBD010000006">
    <property type="protein sequence ID" value="MCP9273891.1"/>
    <property type="molecule type" value="Genomic_DNA"/>
</dbReference>
<dbReference type="PANTHER" id="PTHR36974">
    <property type="entry name" value="MEMBRANE PROTEIN-RELATED"/>
    <property type="match status" value="1"/>
</dbReference>
<accession>A0ABT1M453</accession>
<protein>
    <recommendedName>
        <fullName evidence="3">DoxX family protein</fullName>
    </recommendedName>
</protein>
<evidence type="ECO:0008006" key="3">
    <source>
        <dbReference type="Google" id="ProtNLM"/>
    </source>
</evidence>
<sequence>MTSLTPSADSPASQRPAQRMGAMLIGMGVLHFVAPKPFDSQIPAELPGSPRFYTLASGVGEVATGALLLAPKTRRLGAAAAVALYVAVYPANINMVRTFWNKGWPARIGTLARLPLQIPMITSALKIYRTAPR</sequence>
<organism evidence="1 2">
    <name type="scientific">Mycolicibacterium arenosum</name>
    <dbReference type="NCBI Taxonomy" id="2952157"/>
    <lineage>
        <taxon>Bacteria</taxon>
        <taxon>Bacillati</taxon>
        <taxon>Actinomycetota</taxon>
        <taxon>Actinomycetes</taxon>
        <taxon>Mycobacteriales</taxon>
        <taxon>Mycobacteriaceae</taxon>
        <taxon>Mycolicibacterium</taxon>
    </lineage>
</organism>
<dbReference type="Proteomes" id="UP001651690">
    <property type="component" value="Unassembled WGS sequence"/>
</dbReference>
<proteinExistence type="predicted"/>